<dbReference type="Proteomes" id="UP000805193">
    <property type="component" value="Unassembled WGS sequence"/>
</dbReference>
<comment type="caution">
    <text evidence="1">The sequence shown here is derived from an EMBL/GenBank/DDBJ whole genome shotgun (WGS) entry which is preliminary data.</text>
</comment>
<gene>
    <name evidence="1" type="ORF">HPB47_003812</name>
</gene>
<reference evidence="1 2" key="1">
    <citation type="journal article" date="2020" name="Cell">
        <title>Large-Scale Comparative Analyses of Tick Genomes Elucidate Their Genetic Diversity and Vector Capacities.</title>
        <authorList>
            <consortium name="Tick Genome and Microbiome Consortium (TIGMIC)"/>
            <person name="Jia N."/>
            <person name="Wang J."/>
            <person name="Shi W."/>
            <person name="Du L."/>
            <person name="Sun Y."/>
            <person name="Zhan W."/>
            <person name="Jiang J.F."/>
            <person name="Wang Q."/>
            <person name="Zhang B."/>
            <person name="Ji P."/>
            <person name="Bell-Sakyi L."/>
            <person name="Cui X.M."/>
            <person name="Yuan T.T."/>
            <person name="Jiang B.G."/>
            <person name="Yang W.F."/>
            <person name="Lam T.T."/>
            <person name="Chang Q.C."/>
            <person name="Ding S.J."/>
            <person name="Wang X.J."/>
            <person name="Zhu J.G."/>
            <person name="Ruan X.D."/>
            <person name="Zhao L."/>
            <person name="Wei J.T."/>
            <person name="Ye R.Z."/>
            <person name="Que T.C."/>
            <person name="Du C.H."/>
            <person name="Zhou Y.H."/>
            <person name="Cheng J.X."/>
            <person name="Dai P.F."/>
            <person name="Guo W.B."/>
            <person name="Han X.H."/>
            <person name="Huang E.J."/>
            <person name="Li L.F."/>
            <person name="Wei W."/>
            <person name="Gao Y.C."/>
            <person name="Liu J.Z."/>
            <person name="Shao H.Z."/>
            <person name="Wang X."/>
            <person name="Wang C.C."/>
            <person name="Yang T.C."/>
            <person name="Huo Q.B."/>
            <person name="Li W."/>
            <person name="Chen H.Y."/>
            <person name="Chen S.E."/>
            <person name="Zhou L.G."/>
            <person name="Ni X.B."/>
            <person name="Tian J.H."/>
            <person name="Sheng Y."/>
            <person name="Liu T."/>
            <person name="Pan Y.S."/>
            <person name="Xia L.Y."/>
            <person name="Li J."/>
            <person name="Zhao F."/>
            <person name="Cao W.C."/>
        </authorList>
    </citation>
    <scope>NUCLEOTIDE SEQUENCE [LARGE SCALE GENOMIC DNA]</scope>
    <source>
        <strain evidence="1">Iper-2018</strain>
    </source>
</reference>
<protein>
    <submittedName>
        <fullName evidence="1">Uncharacterized protein</fullName>
    </submittedName>
</protein>
<name>A0AC60PHY9_IXOPE</name>
<dbReference type="EMBL" id="JABSTQ010010566">
    <property type="protein sequence ID" value="KAG0419899.1"/>
    <property type="molecule type" value="Genomic_DNA"/>
</dbReference>
<organism evidence="1 2">
    <name type="scientific">Ixodes persulcatus</name>
    <name type="common">Taiga tick</name>
    <dbReference type="NCBI Taxonomy" id="34615"/>
    <lineage>
        <taxon>Eukaryota</taxon>
        <taxon>Metazoa</taxon>
        <taxon>Ecdysozoa</taxon>
        <taxon>Arthropoda</taxon>
        <taxon>Chelicerata</taxon>
        <taxon>Arachnida</taxon>
        <taxon>Acari</taxon>
        <taxon>Parasitiformes</taxon>
        <taxon>Ixodida</taxon>
        <taxon>Ixodoidea</taxon>
        <taxon>Ixodidae</taxon>
        <taxon>Ixodinae</taxon>
        <taxon>Ixodes</taxon>
    </lineage>
</organism>
<evidence type="ECO:0000313" key="2">
    <source>
        <dbReference type="Proteomes" id="UP000805193"/>
    </source>
</evidence>
<evidence type="ECO:0000313" key="1">
    <source>
        <dbReference type="EMBL" id="KAG0419899.1"/>
    </source>
</evidence>
<accession>A0AC60PHY9</accession>
<keyword evidence="2" id="KW-1185">Reference proteome</keyword>
<sequence>MDSGVAERKFRACKREVVRVTEFLWERQRAVLPKKLQGQPGVKDNVVLLGDATVPTPVLNILEKGPKFATEPSVRPSELLALVRQVSAKTSEDNRDRCVHECVEGLIKGRDRRPLPRMKLGPVVQLFNESKLKLLQSDKEGGFVVVPEGLFQERAGQAVLKNFRGVTGVELKKVKAQAVRLCGQFGLDSLKKSVSGAKGLNLEVFFTVKTHKELRPFRAIVPRKTLGSSMCRLFFSVTCLCLR</sequence>
<proteinExistence type="predicted"/>